<reference evidence="2" key="2">
    <citation type="submission" date="2021-09" db="EMBL/GenBank/DDBJ databases">
        <authorList>
            <person name="Gilroy R."/>
        </authorList>
    </citation>
    <scope>NUCLEOTIDE SEQUENCE</scope>
    <source>
        <strain evidence="2">6019</strain>
    </source>
</reference>
<dbReference type="GO" id="GO:1901135">
    <property type="term" value="P:carbohydrate derivative metabolic process"/>
    <property type="evidence" value="ECO:0007669"/>
    <property type="project" value="InterPro"/>
</dbReference>
<reference evidence="2" key="1">
    <citation type="journal article" date="2021" name="PeerJ">
        <title>Extensive microbial diversity within the chicken gut microbiome revealed by metagenomics and culture.</title>
        <authorList>
            <person name="Gilroy R."/>
            <person name="Ravi A."/>
            <person name="Getino M."/>
            <person name="Pursley I."/>
            <person name="Horton D.L."/>
            <person name="Alikhan N.F."/>
            <person name="Baker D."/>
            <person name="Gharbi K."/>
            <person name="Hall N."/>
            <person name="Watson M."/>
            <person name="Adriaenssens E.M."/>
            <person name="Foster-Nyarko E."/>
            <person name="Jarju S."/>
            <person name="Secka A."/>
            <person name="Antonio M."/>
            <person name="Oren A."/>
            <person name="Chaudhuri R.R."/>
            <person name="La Ragione R."/>
            <person name="Hildebrand F."/>
            <person name="Pallen M.J."/>
        </authorList>
    </citation>
    <scope>NUCLEOTIDE SEQUENCE</scope>
    <source>
        <strain evidence="2">6019</strain>
    </source>
</reference>
<dbReference type="Pfam" id="PF01380">
    <property type="entry name" value="SIS"/>
    <property type="match status" value="1"/>
</dbReference>
<name>A0A921DZ73_9STAP</name>
<evidence type="ECO:0000259" key="1">
    <source>
        <dbReference type="PROSITE" id="PS51464"/>
    </source>
</evidence>
<gene>
    <name evidence="2" type="ORF">K8V35_08580</name>
</gene>
<dbReference type="InterPro" id="IPR001347">
    <property type="entry name" value="SIS_dom"/>
</dbReference>
<dbReference type="AlphaFoldDB" id="A0A921DZ73"/>
<protein>
    <submittedName>
        <fullName evidence="2">SIS domain-containing protein</fullName>
    </submittedName>
</protein>
<dbReference type="EMBL" id="DYYI01000094">
    <property type="protein sequence ID" value="HJE20393.1"/>
    <property type="molecule type" value="Genomic_DNA"/>
</dbReference>
<dbReference type="PANTHER" id="PTHR10937:SF4">
    <property type="entry name" value="GLUCOSAMINE-6-PHOSPHATE DEAMINASE"/>
    <property type="match status" value="1"/>
</dbReference>
<dbReference type="Proteomes" id="UP000763505">
    <property type="component" value="Unassembled WGS sequence"/>
</dbReference>
<dbReference type="Gene3D" id="3.40.50.10490">
    <property type="entry name" value="Glucose-6-phosphate isomerase like protein, domain 1"/>
    <property type="match status" value="2"/>
</dbReference>
<dbReference type="PANTHER" id="PTHR10937">
    <property type="entry name" value="GLUCOSAMINE--FRUCTOSE-6-PHOSPHATE AMINOTRANSFERASE, ISOMERIZING"/>
    <property type="match status" value="1"/>
</dbReference>
<evidence type="ECO:0000313" key="2">
    <source>
        <dbReference type="EMBL" id="HJE20393.1"/>
    </source>
</evidence>
<feature type="domain" description="SIS" evidence="1">
    <location>
        <begin position="29"/>
        <end position="185"/>
    </location>
</feature>
<dbReference type="PROSITE" id="PS51464">
    <property type="entry name" value="SIS"/>
    <property type="match status" value="1"/>
</dbReference>
<sequence>MENTHTFREISQIQNAELWSEINSIVDAKIAEFQNIVDDNTLILFTGAGSSAYLGKVLESIDFKNAAFECQAVPTTEIVLYPEKYLVSDKNIILFSFARSGNSPESKAVIGLAEQLNPAIKHVYITNNKDGFLAGHDTDAIKIVLPDVTNDQSLAMTSSYITMLVSAARLLGESLSELFINELPNYFSEIYDFAKQISALEFNKLFYVGSGIHSATAYETGLKMNELTMGEVNVYHESTLAFRHGPKASLTPGSLFVQLLSNNTYVNQYEADLGEEVNVNDHYHKVALMPDDADIDMTKYEGYTMFKLSGQHSAFELTLLYLWFGQLIACLKSVELGKDPDNPSADGFINRVVKGVTIYDYN</sequence>
<accession>A0A921DZ73</accession>
<organism evidence="2 3">
    <name type="scientific">Aliicoccus persicus</name>
    <dbReference type="NCBI Taxonomy" id="930138"/>
    <lineage>
        <taxon>Bacteria</taxon>
        <taxon>Bacillati</taxon>
        <taxon>Bacillota</taxon>
        <taxon>Bacilli</taxon>
        <taxon>Bacillales</taxon>
        <taxon>Staphylococcaceae</taxon>
        <taxon>Aliicoccus</taxon>
    </lineage>
</organism>
<dbReference type="GO" id="GO:0097367">
    <property type="term" value="F:carbohydrate derivative binding"/>
    <property type="evidence" value="ECO:0007669"/>
    <property type="project" value="InterPro"/>
</dbReference>
<dbReference type="InterPro" id="IPR046348">
    <property type="entry name" value="SIS_dom_sf"/>
</dbReference>
<dbReference type="SUPFAM" id="SSF53697">
    <property type="entry name" value="SIS domain"/>
    <property type="match status" value="1"/>
</dbReference>
<proteinExistence type="predicted"/>
<comment type="caution">
    <text evidence="2">The sequence shown here is derived from an EMBL/GenBank/DDBJ whole genome shotgun (WGS) entry which is preliminary data.</text>
</comment>
<evidence type="ECO:0000313" key="3">
    <source>
        <dbReference type="Proteomes" id="UP000763505"/>
    </source>
</evidence>